<sequence length="120" mass="13069">MTYHSTTGSPHMANSLTIILTEFKTLGTTETHCGYMAMDDGVEACCRVSDTWEGFKRNYPTLESLIDQVMGEQVFVHLQVSYTVQGLDIEVDGNHGMCELKGISVVGAEFLYGPNAALAA</sequence>
<dbReference type="AlphaFoldDB" id="A4V757"/>
<keyword evidence="1" id="KW-0614">Plasmid</keyword>
<organism evidence="1 2">
    <name type="scientific">Pseudomonas fluorescens (strain SBW25)</name>
    <dbReference type="NCBI Taxonomy" id="216595"/>
    <lineage>
        <taxon>Bacteria</taxon>
        <taxon>Pseudomonadati</taxon>
        <taxon>Pseudomonadota</taxon>
        <taxon>Gammaproteobacteria</taxon>
        <taxon>Pseudomonadales</taxon>
        <taxon>Pseudomonadaceae</taxon>
        <taxon>Pseudomonas</taxon>
    </lineage>
</organism>
<protein>
    <submittedName>
        <fullName evidence="1">Uncharacterized protein</fullName>
    </submittedName>
</protein>
<dbReference type="EMBL" id="AM235768">
    <property type="protein sequence ID" value="CAM96368.1"/>
    <property type="molecule type" value="Genomic_DNA"/>
</dbReference>
<evidence type="ECO:0000313" key="1">
    <source>
        <dbReference type="EMBL" id="CAM96368.1"/>
    </source>
</evidence>
<dbReference type="Proteomes" id="UP000002332">
    <property type="component" value="Plasmid pQBR103"/>
</dbReference>
<reference evidence="1 2" key="1">
    <citation type="journal article" date="2007" name="ISME J.">
        <title>Sequence-based analysis of pQBR103; a representative of a unique, transfer-proficient mega plasmid resident in the microbial community of sugar beet.</title>
        <authorList>
            <person name="Tett A."/>
            <person name="Spiers A.J."/>
            <person name="Crossman L.C."/>
            <person name="Ager D."/>
            <person name="Ciric L."/>
            <person name="Dow J.M."/>
            <person name="Fry J.C."/>
            <person name="Harris D."/>
            <person name="Lilley A."/>
            <person name="Oliver A."/>
            <person name="Parkhill J."/>
            <person name="Quail M.A."/>
            <person name="Rainey P.B."/>
            <person name="Saunders N.J."/>
            <person name="Seeger K."/>
            <person name="Snyder L.A.S."/>
            <person name="Squares R."/>
            <person name="Thomas C.M."/>
            <person name="Turner S.L."/>
            <person name="Zhang X.-X."/>
            <person name="Field D."/>
            <person name="Bailey M.J."/>
        </authorList>
    </citation>
    <scope>NUCLEOTIDE SEQUENCE [LARGE SCALE GENOMIC DNA]</scope>
    <source>
        <strain evidence="1 2">SBW25</strain>
    </source>
</reference>
<name>A4V757_PSEFS</name>
<evidence type="ECO:0000313" key="2">
    <source>
        <dbReference type="Proteomes" id="UP000002332"/>
    </source>
</evidence>
<proteinExistence type="predicted"/>
<geneLocation type="plasmid" evidence="1 2">
    <name>pQBR103</name>
</geneLocation>
<dbReference type="PATRIC" id="fig|216595.4.peg.178"/>
<gene>
    <name evidence="1" type="ordered locus">pQBR0336</name>
</gene>
<accession>A4V757</accession>